<keyword evidence="2" id="KW-1185">Reference proteome</keyword>
<name>A0A8S1BWM0_9INSE</name>
<organism evidence="1 2">
    <name type="scientific">Cloeon dipterum</name>
    <dbReference type="NCBI Taxonomy" id="197152"/>
    <lineage>
        <taxon>Eukaryota</taxon>
        <taxon>Metazoa</taxon>
        <taxon>Ecdysozoa</taxon>
        <taxon>Arthropoda</taxon>
        <taxon>Hexapoda</taxon>
        <taxon>Insecta</taxon>
        <taxon>Pterygota</taxon>
        <taxon>Palaeoptera</taxon>
        <taxon>Ephemeroptera</taxon>
        <taxon>Pisciforma</taxon>
        <taxon>Baetidae</taxon>
        <taxon>Cloeon</taxon>
    </lineage>
</organism>
<comment type="caution">
    <text evidence="1">The sequence shown here is derived from an EMBL/GenBank/DDBJ whole genome shotgun (WGS) entry which is preliminary data.</text>
</comment>
<evidence type="ECO:0000313" key="1">
    <source>
        <dbReference type="EMBL" id="CAB3361096.1"/>
    </source>
</evidence>
<sequence>MFRSFYALSRGKTLLFTQPPVATQVQEEKRRSCLRHSTKEVLLDVSSCLFHDQFDSRFVRAFNSAGLKMEMRVEVEEKEWLCFPFLYSLLFQ</sequence>
<gene>
    <name evidence="1" type="ORF">CLODIP_2_CD11355</name>
</gene>
<reference evidence="1 2" key="1">
    <citation type="submission" date="2020-04" db="EMBL/GenBank/DDBJ databases">
        <authorList>
            <person name="Alioto T."/>
            <person name="Alioto T."/>
            <person name="Gomez Garrido J."/>
        </authorList>
    </citation>
    <scope>NUCLEOTIDE SEQUENCE [LARGE SCALE GENOMIC DNA]</scope>
</reference>
<dbReference type="AlphaFoldDB" id="A0A8S1BWM0"/>
<protein>
    <submittedName>
        <fullName evidence="1">Uncharacterized protein</fullName>
    </submittedName>
</protein>
<dbReference type="Proteomes" id="UP000494165">
    <property type="component" value="Unassembled WGS sequence"/>
</dbReference>
<dbReference type="EMBL" id="CADEPI010000005">
    <property type="protein sequence ID" value="CAB3361096.1"/>
    <property type="molecule type" value="Genomic_DNA"/>
</dbReference>
<evidence type="ECO:0000313" key="2">
    <source>
        <dbReference type="Proteomes" id="UP000494165"/>
    </source>
</evidence>
<proteinExistence type="predicted"/>
<accession>A0A8S1BWM0</accession>